<evidence type="ECO:0000256" key="10">
    <source>
        <dbReference type="SAM" id="Phobius"/>
    </source>
</evidence>
<dbReference type="InterPro" id="IPR038354">
    <property type="entry name" value="VKOR_sf"/>
</dbReference>
<evidence type="ECO:0000256" key="2">
    <source>
        <dbReference type="ARBA" id="ARBA00006214"/>
    </source>
</evidence>
<keyword evidence="5 10" id="KW-1133">Transmembrane helix</keyword>
<dbReference type="InterPro" id="IPR012932">
    <property type="entry name" value="VKOR"/>
</dbReference>
<evidence type="ECO:0000256" key="7">
    <source>
        <dbReference type="ARBA" id="ARBA00023136"/>
    </source>
</evidence>
<organism evidence="12 13">
    <name type="scientific">Candidatus Uhrbacteria bacterium CG_4_9_14_0_2_um_filter_41_50</name>
    <dbReference type="NCBI Taxonomy" id="1975031"/>
    <lineage>
        <taxon>Bacteria</taxon>
        <taxon>Candidatus Uhriibacteriota</taxon>
    </lineage>
</organism>
<keyword evidence="3 10" id="KW-0812">Transmembrane</keyword>
<evidence type="ECO:0000256" key="8">
    <source>
        <dbReference type="ARBA" id="ARBA00023157"/>
    </source>
</evidence>
<dbReference type="EMBL" id="PFSI01000037">
    <property type="protein sequence ID" value="PJC24477.1"/>
    <property type="molecule type" value="Genomic_DNA"/>
</dbReference>
<keyword evidence="6" id="KW-0560">Oxidoreductase</keyword>
<feature type="domain" description="Vitamin K epoxide reductase" evidence="11">
    <location>
        <begin position="2"/>
        <end position="137"/>
    </location>
</feature>
<dbReference type="GO" id="GO:0016020">
    <property type="term" value="C:membrane"/>
    <property type="evidence" value="ECO:0007669"/>
    <property type="project" value="UniProtKB-SubCell"/>
</dbReference>
<keyword evidence="8" id="KW-1015">Disulfide bond</keyword>
<proteinExistence type="inferred from homology"/>
<evidence type="ECO:0000313" key="12">
    <source>
        <dbReference type="EMBL" id="PJC24477.1"/>
    </source>
</evidence>
<feature type="transmembrane region" description="Helical" evidence="10">
    <location>
        <begin position="112"/>
        <end position="137"/>
    </location>
</feature>
<comment type="similarity">
    <text evidence="2">Belongs to the VKOR family.</text>
</comment>
<keyword evidence="7 10" id="KW-0472">Membrane</keyword>
<keyword evidence="9" id="KW-0676">Redox-active center</keyword>
<evidence type="ECO:0000256" key="5">
    <source>
        <dbReference type="ARBA" id="ARBA00022989"/>
    </source>
</evidence>
<dbReference type="Gene3D" id="1.20.1440.130">
    <property type="entry name" value="VKOR domain"/>
    <property type="match status" value="1"/>
</dbReference>
<dbReference type="SMART" id="SM00756">
    <property type="entry name" value="VKc"/>
    <property type="match status" value="1"/>
</dbReference>
<evidence type="ECO:0000256" key="4">
    <source>
        <dbReference type="ARBA" id="ARBA00022719"/>
    </source>
</evidence>
<keyword evidence="4" id="KW-0874">Quinone</keyword>
<evidence type="ECO:0000256" key="6">
    <source>
        <dbReference type="ARBA" id="ARBA00023002"/>
    </source>
</evidence>
<dbReference type="AlphaFoldDB" id="A0A2M8EP84"/>
<evidence type="ECO:0000256" key="9">
    <source>
        <dbReference type="ARBA" id="ARBA00023284"/>
    </source>
</evidence>
<sequence length="152" mass="16993">MKKWLLIIAILASAFGAIISGYSLVAHYDTSLYEVCTVNETFDCSSVNTSKYSELFGISVAGLGVLGYLALMISLIFFSAKKKIDFLQFSVLISLGALLFSFYLSGIEAFVLFKWCLFCIGSQISILVSAICVFWMYRLEIRKLKDVNDEKN</sequence>
<dbReference type="Proteomes" id="UP000230251">
    <property type="component" value="Unassembled WGS sequence"/>
</dbReference>
<accession>A0A2M8EP84</accession>
<feature type="transmembrane region" description="Helical" evidence="10">
    <location>
        <begin position="55"/>
        <end position="79"/>
    </location>
</feature>
<dbReference type="GO" id="GO:0016491">
    <property type="term" value="F:oxidoreductase activity"/>
    <property type="evidence" value="ECO:0007669"/>
    <property type="project" value="UniProtKB-KW"/>
</dbReference>
<dbReference type="Pfam" id="PF07884">
    <property type="entry name" value="VKOR"/>
    <property type="match status" value="1"/>
</dbReference>
<comment type="caution">
    <text evidence="12">The sequence shown here is derived from an EMBL/GenBank/DDBJ whole genome shotgun (WGS) entry which is preliminary data.</text>
</comment>
<evidence type="ECO:0000256" key="3">
    <source>
        <dbReference type="ARBA" id="ARBA00022692"/>
    </source>
</evidence>
<name>A0A2M8EP84_9BACT</name>
<evidence type="ECO:0000259" key="11">
    <source>
        <dbReference type="SMART" id="SM00756"/>
    </source>
</evidence>
<protein>
    <recommendedName>
        <fullName evidence="11">Vitamin K epoxide reductase domain-containing protein</fullName>
    </recommendedName>
</protein>
<reference evidence="13" key="1">
    <citation type="submission" date="2017-09" db="EMBL/GenBank/DDBJ databases">
        <title>Depth-based differentiation of microbial function through sediment-hosted aquifers and enrichment of novel symbionts in the deep terrestrial subsurface.</title>
        <authorList>
            <person name="Probst A.J."/>
            <person name="Ladd B."/>
            <person name="Jarett J.K."/>
            <person name="Geller-Mcgrath D.E."/>
            <person name="Sieber C.M.K."/>
            <person name="Emerson J.B."/>
            <person name="Anantharaman K."/>
            <person name="Thomas B.C."/>
            <person name="Malmstrom R."/>
            <person name="Stieglmeier M."/>
            <person name="Klingl A."/>
            <person name="Woyke T."/>
            <person name="Ryan C.M."/>
            <person name="Banfield J.F."/>
        </authorList>
    </citation>
    <scope>NUCLEOTIDE SEQUENCE [LARGE SCALE GENOMIC DNA]</scope>
</reference>
<feature type="transmembrane region" description="Helical" evidence="10">
    <location>
        <begin position="86"/>
        <end position="106"/>
    </location>
</feature>
<dbReference type="GO" id="GO:0048038">
    <property type="term" value="F:quinone binding"/>
    <property type="evidence" value="ECO:0007669"/>
    <property type="project" value="UniProtKB-KW"/>
</dbReference>
<gene>
    <name evidence="12" type="ORF">CO057_02680</name>
</gene>
<evidence type="ECO:0000313" key="13">
    <source>
        <dbReference type="Proteomes" id="UP000230251"/>
    </source>
</evidence>
<comment type="subcellular location">
    <subcellularLocation>
        <location evidence="1">Membrane</location>
        <topology evidence="1">Multi-pass membrane protein</topology>
    </subcellularLocation>
</comment>
<evidence type="ECO:0000256" key="1">
    <source>
        <dbReference type="ARBA" id="ARBA00004141"/>
    </source>
</evidence>